<dbReference type="SMART" id="SM00220">
    <property type="entry name" value="S_TKc"/>
    <property type="match status" value="1"/>
</dbReference>
<reference evidence="2" key="1">
    <citation type="journal article" date="2020" name="Stud. Mycol.">
        <title>101 Dothideomycetes genomes: a test case for predicting lifestyles and emergence of pathogens.</title>
        <authorList>
            <person name="Haridas S."/>
            <person name="Albert R."/>
            <person name="Binder M."/>
            <person name="Bloem J."/>
            <person name="Labutti K."/>
            <person name="Salamov A."/>
            <person name="Andreopoulos B."/>
            <person name="Baker S."/>
            <person name="Barry K."/>
            <person name="Bills G."/>
            <person name="Bluhm B."/>
            <person name="Cannon C."/>
            <person name="Castanera R."/>
            <person name="Culley D."/>
            <person name="Daum C."/>
            <person name="Ezra D."/>
            <person name="Gonzalez J."/>
            <person name="Henrissat B."/>
            <person name="Kuo A."/>
            <person name="Liang C."/>
            <person name="Lipzen A."/>
            <person name="Lutzoni F."/>
            <person name="Magnuson J."/>
            <person name="Mondo S."/>
            <person name="Nolan M."/>
            <person name="Ohm R."/>
            <person name="Pangilinan J."/>
            <person name="Park H.-J."/>
            <person name="Ramirez L."/>
            <person name="Alfaro M."/>
            <person name="Sun H."/>
            <person name="Tritt A."/>
            <person name="Yoshinaga Y."/>
            <person name="Zwiers L.-H."/>
            <person name="Turgeon B."/>
            <person name="Goodwin S."/>
            <person name="Spatafora J."/>
            <person name="Crous P."/>
            <person name="Grigoriev I."/>
        </authorList>
    </citation>
    <scope>NUCLEOTIDE SEQUENCE</scope>
    <source>
        <strain evidence="2">CBS 675.92</strain>
    </source>
</reference>
<dbReference type="PROSITE" id="PS00108">
    <property type="entry name" value="PROTEIN_KINASE_ST"/>
    <property type="match status" value="1"/>
</dbReference>
<dbReference type="OrthoDB" id="4062651at2759"/>
<dbReference type="InterPro" id="IPR053235">
    <property type="entry name" value="Ser_Thr_kinase"/>
</dbReference>
<dbReference type="InterPro" id="IPR011009">
    <property type="entry name" value="Kinase-like_dom_sf"/>
</dbReference>
<organism evidence="2 3">
    <name type="scientific">Byssothecium circinans</name>
    <dbReference type="NCBI Taxonomy" id="147558"/>
    <lineage>
        <taxon>Eukaryota</taxon>
        <taxon>Fungi</taxon>
        <taxon>Dikarya</taxon>
        <taxon>Ascomycota</taxon>
        <taxon>Pezizomycotina</taxon>
        <taxon>Dothideomycetes</taxon>
        <taxon>Pleosporomycetidae</taxon>
        <taxon>Pleosporales</taxon>
        <taxon>Massarineae</taxon>
        <taxon>Massarinaceae</taxon>
        <taxon>Byssothecium</taxon>
    </lineage>
</organism>
<protein>
    <submittedName>
        <fullName evidence="2">Kinase-like protein</fullName>
    </submittedName>
</protein>
<keyword evidence="3" id="KW-1185">Reference proteome</keyword>
<dbReference type="Pfam" id="PF00069">
    <property type="entry name" value="Pkinase"/>
    <property type="match status" value="1"/>
</dbReference>
<gene>
    <name evidence="2" type="ORF">CC80DRAFT_142631</name>
</gene>
<dbReference type="Gene3D" id="1.10.510.10">
    <property type="entry name" value="Transferase(Phosphotransferase) domain 1"/>
    <property type="match status" value="1"/>
</dbReference>
<dbReference type="InterPro" id="IPR000719">
    <property type="entry name" value="Prot_kinase_dom"/>
</dbReference>
<dbReference type="Gene3D" id="3.30.200.20">
    <property type="entry name" value="Phosphorylase Kinase, domain 1"/>
    <property type="match status" value="1"/>
</dbReference>
<keyword evidence="2" id="KW-0418">Kinase</keyword>
<dbReference type="SUPFAM" id="SSF56112">
    <property type="entry name" value="Protein kinase-like (PK-like)"/>
    <property type="match status" value="1"/>
</dbReference>
<accession>A0A6A5TPK6</accession>
<dbReference type="GO" id="GO:0005524">
    <property type="term" value="F:ATP binding"/>
    <property type="evidence" value="ECO:0007669"/>
    <property type="project" value="InterPro"/>
</dbReference>
<dbReference type="PANTHER" id="PTHR24361">
    <property type="entry name" value="MITOGEN-ACTIVATED KINASE KINASE KINASE"/>
    <property type="match status" value="1"/>
</dbReference>
<dbReference type="EMBL" id="ML977003">
    <property type="protein sequence ID" value="KAF1953622.1"/>
    <property type="molecule type" value="Genomic_DNA"/>
</dbReference>
<proteinExistence type="predicted"/>
<evidence type="ECO:0000313" key="3">
    <source>
        <dbReference type="Proteomes" id="UP000800035"/>
    </source>
</evidence>
<dbReference type="CDD" id="cd00180">
    <property type="entry name" value="PKc"/>
    <property type="match status" value="1"/>
</dbReference>
<dbReference type="AlphaFoldDB" id="A0A6A5TPK6"/>
<dbReference type="PROSITE" id="PS50011">
    <property type="entry name" value="PROTEIN_KINASE_DOM"/>
    <property type="match status" value="1"/>
</dbReference>
<evidence type="ECO:0000259" key="1">
    <source>
        <dbReference type="PROSITE" id="PS50011"/>
    </source>
</evidence>
<evidence type="ECO:0000313" key="2">
    <source>
        <dbReference type="EMBL" id="KAF1953622.1"/>
    </source>
</evidence>
<keyword evidence="2" id="KW-0808">Transferase</keyword>
<name>A0A6A5TPK6_9PLEO</name>
<dbReference type="InterPro" id="IPR008271">
    <property type="entry name" value="Ser/Thr_kinase_AS"/>
</dbReference>
<feature type="domain" description="Protein kinase" evidence="1">
    <location>
        <begin position="34"/>
        <end position="241"/>
    </location>
</feature>
<dbReference type="GO" id="GO:0005737">
    <property type="term" value="C:cytoplasm"/>
    <property type="evidence" value="ECO:0007669"/>
    <property type="project" value="TreeGrafter"/>
</dbReference>
<dbReference type="GO" id="GO:0004674">
    <property type="term" value="F:protein serine/threonine kinase activity"/>
    <property type="evidence" value="ECO:0007669"/>
    <property type="project" value="TreeGrafter"/>
</dbReference>
<dbReference type="Proteomes" id="UP000800035">
    <property type="component" value="Unassembled WGS sequence"/>
</dbReference>
<sequence length="241" mass="27429">MCPAAVDTAVCSTWKAQSDNYAHYDFDDAAELPYQFIAHLGNGRTAVIDKIKSNRTNRVYARKIWHLLPHNSRRREREKDAYRREIEIARRLSQHPHIVRVIESYTTRDTFALILEPAADGGDLKTYLALFSSVEDRNQKAAMEKTIFEAYGCLASGLAFMHSCRIRHRDIKPENILIHAGTVLYADFGVSRDYSGRAHSATEGHPGAFTMRYCAPEVKEQENRTWKSDVFSLGCVYLVIG</sequence>